<keyword evidence="1" id="KW-0315">Glutamine amidotransferase</keyword>
<dbReference type="Gene3D" id="3.60.120.10">
    <property type="entry name" value="Anthranilate synthase"/>
    <property type="match status" value="1"/>
</dbReference>
<dbReference type="InterPro" id="IPR019999">
    <property type="entry name" value="Anth_synth_I-like"/>
</dbReference>
<evidence type="ECO:0000313" key="7">
    <source>
        <dbReference type="Proteomes" id="UP000809910"/>
    </source>
</evidence>
<dbReference type="SUPFAM" id="SSF52317">
    <property type="entry name" value="Class I glutamine amidotransferase-like"/>
    <property type="match status" value="1"/>
</dbReference>
<gene>
    <name evidence="6" type="ORF">I5282_11045</name>
</gene>
<dbReference type="Proteomes" id="UP000809910">
    <property type="component" value="Unassembled WGS sequence"/>
</dbReference>
<sequence length="712" mass="80710">MLQHYKTQGGVHVEFSQHSLDYNQGIESLLERIDSHRGALFASSFEFPGRYTCWDIGFYNPPLAIVCKQNLIKIEALNQRGEVLLAFLYPLLTTQDNLEISINTNVLCQLKIKSSDRVFSEEERSHQPSVFSVIRLILAFFKSEEEHYLGLYGAFGFDLIHQFEQLTQHKKREDAQREMVIYLPDEIYIVNHRKEEAFLRRYDFQYQGKSTESLARDGIYSPYQSPNKPQKECDHAPGEYAQVVEKAKERFACGDLFEVVPSQTFYTHFADQPSSLFSKMRRTNPSPYGFFINLGEGEYLVGASPEMYVRVQGRRVETCPISGTVKRGADAIEDAQNIQFLLDSEKEESELTMCTDVDRNDKSRICEAGSVKVIGRRQIEMYSRLIHTVDHVEGILRDEFDSVDAFLTHMWVVTVTGAPKIWAMNFIEQHEKSPRKWYAGAVGWFGFDGNLNTGLVLRTVRIEEGIAEVRVGATLLYDSVPESEEQETRLKASAFLDLLRNTEPQHNKSVLSLPQTGKNKKVLLIDHQDSFVHTLANYLRQTGATVSTIRYDNALSYLKNNKYDLVVLSPGPGRPADFNLSATIQDIINRGIPLFGVCLGLQGIVEHFGGTLDVLDYPMHGKSSQITILKSDDLFKGMGQSIKAGRYHSLYARLAAMPKELLVTAMSDDGVVMAISHQHLPVHAVQFHPETILSLTHQTGLRIITNLMDMVK</sequence>
<dbReference type="EMBL" id="JADWVN010000021">
    <property type="protein sequence ID" value="MBL7527106.1"/>
    <property type="molecule type" value="Genomic_DNA"/>
</dbReference>
<dbReference type="PRINTS" id="PR00096">
    <property type="entry name" value="GATASE"/>
</dbReference>
<proteinExistence type="predicted"/>
<dbReference type="GO" id="GO:0004049">
    <property type="term" value="F:anthranilate synthase activity"/>
    <property type="evidence" value="ECO:0007669"/>
    <property type="project" value="UniProtKB-EC"/>
</dbReference>
<dbReference type="CDD" id="cd01743">
    <property type="entry name" value="GATase1_Anthranilate_Synthase"/>
    <property type="match status" value="1"/>
</dbReference>
<evidence type="ECO:0000259" key="4">
    <source>
        <dbReference type="Pfam" id="PF00425"/>
    </source>
</evidence>
<dbReference type="InterPro" id="IPR006221">
    <property type="entry name" value="TrpG/PapA_dom"/>
</dbReference>
<dbReference type="NCBIfam" id="NF010081">
    <property type="entry name" value="PRK13566.1"/>
    <property type="match status" value="1"/>
</dbReference>
<comment type="catalytic activity">
    <reaction evidence="2">
        <text>chorismate + L-glutamine = anthranilate + pyruvate + L-glutamate + H(+)</text>
        <dbReference type="Rhea" id="RHEA:21732"/>
        <dbReference type="ChEBI" id="CHEBI:15361"/>
        <dbReference type="ChEBI" id="CHEBI:15378"/>
        <dbReference type="ChEBI" id="CHEBI:16567"/>
        <dbReference type="ChEBI" id="CHEBI:29748"/>
        <dbReference type="ChEBI" id="CHEBI:29985"/>
        <dbReference type="ChEBI" id="CHEBI:58359"/>
        <dbReference type="EC" id="4.1.3.27"/>
    </reaction>
</comment>
<dbReference type="PANTHER" id="PTHR11236">
    <property type="entry name" value="AMINOBENZOATE/ANTHRANILATE SYNTHASE"/>
    <property type="match status" value="1"/>
</dbReference>
<feature type="domain" description="Anthranilate synthase component I N-terminal" evidence="5">
    <location>
        <begin position="104"/>
        <end position="199"/>
    </location>
</feature>
<evidence type="ECO:0000256" key="1">
    <source>
        <dbReference type="ARBA" id="ARBA00022962"/>
    </source>
</evidence>
<keyword evidence="2 6" id="KW-0456">Lyase</keyword>
<dbReference type="InterPro" id="IPR010112">
    <property type="entry name" value="TrpE-G_bact"/>
</dbReference>
<feature type="domain" description="Chorismate-utilising enzyme C-terminal" evidence="4">
    <location>
        <begin position="239"/>
        <end position="491"/>
    </location>
</feature>
<keyword evidence="2" id="KW-0822">Tryptophan biosynthesis</keyword>
<comment type="pathway">
    <text evidence="2">Amino-acid biosynthesis; L-tryptophan biosynthesis; L-tryptophan from chorismate: step 1/5.</text>
</comment>
<dbReference type="NCBIfam" id="TIGR01815">
    <property type="entry name" value="TrpE-clade3"/>
    <property type="match status" value="1"/>
</dbReference>
<comment type="caution">
    <text evidence="6">The sequence shown here is derived from an EMBL/GenBank/DDBJ whole genome shotgun (WGS) entry which is preliminary data.</text>
</comment>
<dbReference type="Pfam" id="PF00117">
    <property type="entry name" value="GATase"/>
    <property type="match status" value="1"/>
</dbReference>
<evidence type="ECO:0000259" key="5">
    <source>
        <dbReference type="Pfam" id="PF04715"/>
    </source>
</evidence>
<dbReference type="PIRSF" id="PIRSF036934">
    <property type="entry name" value="TrpE-G"/>
    <property type="match status" value="1"/>
</dbReference>
<feature type="domain" description="Glutamine amidotransferase" evidence="3">
    <location>
        <begin position="523"/>
        <end position="699"/>
    </location>
</feature>
<evidence type="ECO:0000256" key="2">
    <source>
        <dbReference type="PIRNR" id="PIRNR036934"/>
    </source>
</evidence>
<dbReference type="Pfam" id="PF00425">
    <property type="entry name" value="Chorismate_bind"/>
    <property type="match status" value="1"/>
</dbReference>
<evidence type="ECO:0000259" key="3">
    <source>
        <dbReference type="Pfam" id="PF00117"/>
    </source>
</evidence>
<keyword evidence="7" id="KW-1185">Reference proteome</keyword>
<dbReference type="PROSITE" id="PS51273">
    <property type="entry name" value="GATASE_TYPE_1"/>
    <property type="match status" value="1"/>
</dbReference>
<dbReference type="InterPro" id="IPR006805">
    <property type="entry name" value="Anth_synth_I_N"/>
</dbReference>
<organism evidence="6 7">
    <name type="scientific">Legionella bononiensis</name>
    <dbReference type="NCBI Taxonomy" id="2793102"/>
    <lineage>
        <taxon>Bacteria</taxon>
        <taxon>Pseudomonadati</taxon>
        <taxon>Pseudomonadota</taxon>
        <taxon>Gammaproteobacteria</taxon>
        <taxon>Legionellales</taxon>
        <taxon>Legionellaceae</taxon>
        <taxon>Legionella</taxon>
    </lineage>
</organism>
<dbReference type="EC" id="4.1.3.27" evidence="2"/>
<dbReference type="InterPro" id="IPR017926">
    <property type="entry name" value="GATASE"/>
</dbReference>
<protein>
    <recommendedName>
        <fullName evidence="2">Anthranilate synthase</fullName>
        <ecNumber evidence="2">4.1.3.27</ecNumber>
    </recommendedName>
</protein>
<keyword evidence="2" id="KW-0028">Amino-acid biosynthesis</keyword>
<accession>A0ABS1WCM0</accession>
<dbReference type="Pfam" id="PF04715">
    <property type="entry name" value="Anth_synt_I_N"/>
    <property type="match status" value="1"/>
</dbReference>
<dbReference type="Gene3D" id="3.40.50.880">
    <property type="match status" value="1"/>
</dbReference>
<keyword evidence="2" id="KW-0057">Aromatic amino acid biosynthesis</keyword>
<dbReference type="InterPro" id="IPR015890">
    <property type="entry name" value="Chorismate_C"/>
</dbReference>
<dbReference type="PANTHER" id="PTHR11236:SF9">
    <property type="entry name" value="ANTHRANILATE SYNTHASE COMPONENT 1"/>
    <property type="match status" value="1"/>
</dbReference>
<dbReference type="PRINTS" id="PR00097">
    <property type="entry name" value="ANTSNTHASEII"/>
</dbReference>
<reference evidence="6 7" key="1">
    <citation type="submission" date="2020-12" db="EMBL/GenBank/DDBJ databases">
        <title>WGS of Legionella: environmental sample.</title>
        <authorList>
            <person name="Cristino S."/>
            <person name="Girolamini L."/>
            <person name="Salaris S."/>
            <person name="Pascale M.R."/>
            <person name="Mazzotta M."/>
            <person name="Orsini M."/>
            <person name="Grottola A."/>
        </authorList>
    </citation>
    <scope>NUCLEOTIDE SEQUENCE [LARGE SCALE GENOMIC DNA]</scope>
    <source>
        <strain evidence="6 7">30cs62</strain>
    </source>
</reference>
<dbReference type="RefSeq" id="WP_203107961.1">
    <property type="nucleotide sequence ID" value="NZ_JADOBG010000003.1"/>
</dbReference>
<name>A0ABS1WCM0_9GAMM</name>
<dbReference type="SUPFAM" id="SSF56322">
    <property type="entry name" value="ADC synthase"/>
    <property type="match status" value="1"/>
</dbReference>
<dbReference type="InterPro" id="IPR005801">
    <property type="entry name" value="ADC_synthase"/>
</dbReference>
<dbReference type="InterPro" id="IPR029062">
    <property type="entry name" value="Class_I_gatase-like"/>
</dbReference>
<evidence type="ECO:0000313" key="6">
    <source>
        <dbReference type="EMBL" id="MBL7527106.1"/>
    </source>
</evidence>